<dbReference type="InterPro" id="IPR011933">
    <property type="entry name" value="Double_TM_dom"/>
</dbReference>
<evidence type="ECO:0000256" key="1">
    <source>
        <dbReference type="SAM" id="Phobius"/>
    </source>
</evidence>
<feature type="transmembrane region" description="Helical" evidence="1">
    <location>
        <begin position="56"/>
        <end position="75"/>
    </location>
</feature>
<keyword evidence="6" id="KW-1185">Reference proteome</keyword>
<sequence>MVFENPSYLWELWGLLVPLAIHLWSKKEAKTIKIGSIQLLDESNSRQSSSLQLNEWFLLLLRMLVIALAVMLMAGPQWRTHKNRDEVTYVVEPSLVGHHTLDKVLDSLGETSAVLLLKNGFPEWEIDMENQGTVTPNYWQLVQKMDSLPSDSIVVFSHARVQGFKSMRPTTHKKINWVVMEPENLGETPLMALENGQETELVSLVGDGQNNLFKKQKLTNGFSLTENRDSLRLEVDNGAKTIGYTVLRPIEVALYSHTETETEKKYIEASLAALSNYLQRDIKVQTFKEGEQPDASSADLNIWLRDDPSYTFSGKWLIFHEDPLANRLIVPGAQDGHYLLTKTLTAENTVEEHFAEQLLTLLDLDADIEEVILKADSRQMDASELKPNYVEPKSKRERATFKDMSHWAFLALLVLMIVERVISYLKKQ</sequence>
<reference evidence="4 5" key="1">
    <citation type="submission" date="2016-11" db="EMBL/GenBank/DDBJ databases">
        <authorList>
            <person name="Varghese N."/>
            <person name="Submissions S."/>
        </authorList>
    </citation>
    <scope>NUCLEOTIDE SEQUENCE [LARGE SCALE GENOMIC DNA]</scope>
    <source>
        <strain evidence="4 5">CGMCC 1.12174</strain>
        <strain evidence="3 6">DSM 26351</strain>
    </source>
</reference>
<dbReference type="InterPro" id="IPR024163">
    <property type="entry name" value="Aerotolerance_reg_N"/>
</dbReference>
<protein>
    <submittedName>
        <fullName evidence="4">N-terminal double-transmembrane domain-containing protein</fullName>
    </submittedName>
</protein>
<dbReference type="Proteomes" id="UP000184031">
    <property type="component" value="Unassembled WGS sequence"/>
</dbReference>
<dbReference type="PANTHER" id="PTHR37464">
    <property type="entry name" value="BLL2463 PROTEIN"/>
    <property type="match status" value="1"/>
</dbReference>
<gene>
    <name evidence="3" type="ORF">SAMN04487891_11343</name>
    <name evidence="4" type="ORF">SAMN05216293_1723</name>
</gene>
<dbReference type="EMBL" id="FOKU01000013">
    <property type="protein sequence ID" value="SFC54040.1"/>
    <property type="molecule type" value="Genomic_DNA"/>
</dbReference>
<dbReference type="NCBIfam" id="TIGR02226">
    <property type="entry name" value="two_anch"/>
    <property type="match status" value="1"/>
</dbReference>
<proteinExistence type="predicted"/>
<keyword evidence="1" id="KW-0472">Membrane</keyword>
<keyword evidence="1" id="KW-0812">Transmembrane</keyword>
<organism evidence="4 5">
    <name type="scientific">Flagellimonas taeanensis</name>
    <dbReference type="NCBI Taxonomy" id="1005926"/>
    <lineage>
        <taxon>Bacteria</taxon>
        <taxon>Pseudomonadati</taxon>
        <taxon>Bacteroidota</taxon>
        <taxon>Flavobacteriia</taxon>
        <taxon>Flavobacteriales</taxon>
        <taxon>Flavobacteriaceae</taxon>
        <taxon>Flagellimonas</taxon>
    </lineage>
</organism>
<evidence type="ECO:0000313" key="3">
    <source>
        <dbReference type="EMBL" id="SFC54040.1"/>
    </source>
</evidence>
<dbReference type="STRING" id="1055723.SAMN05216293_1723"/>
<feature type="domain" description="Aerotolerance regulator N-terminal" evidence="2">
    <location>
        <begin position="1"/>
        <end position="76"/>
    </location>
</feature>
<evidence type="ECO:0000313" key="6">
    <source>
        <dbReference type="Proteomes" id="UP000198940"/>
    </source>
</evidence>
<feature type="transmembrane region" description="Helical" evidence="1">
    <location>
        <begin position="404"/>
        <end position="422"/>
    </location>
</feature>
<name>A0A1M6UQ68_9FLAO</name>
<evidence type="ECO:0000313" key="5">
    <source>
        <dbReference type="Proteomes" id="UP000184031"/>
    </source>
</evidence>
<comment type="caution">
    <text evidence="4">The sequence shown here is derived from an EMBL/GenBank/DDBJ whole genome shotgun (WGS) entry which is preliminary data.</text>
</comment>
<evidence type="ECO:0000259" key="2">
    <source>
        <dbReference type="Pfam" id="PF07584"/>
    </source>
</evidence>
<dbReference type="AlphaFoldDB" id="A0A1M6UQ68"/>
<dbReference type="Pfam" id="PF07584">
    <property type="entry name" value="BatA"/>
    <property type="match status" value="1"/>
</dbReference>
<dbReference type="PANTHER" id="PTHR37464:SF1">
    <property type="entry name" value="BLL2463 PROTEIN"/>
    <property type="match status" value="1"/>
</dbReference>
<dbReference type="Proteomes" id="UP000198940">
    <property type="component" value="Unassembled WGS sequence"/>
</dbReference>
<evidence type="ECO:0000313" key="4">
    <source>
        <dbReference type="EMBL" id="SHK71344.1"/>
    </source>
</evidence>
<dbReference type="OrthoDB" id="890881at2"/>
<keyword evidence="1" id="KW-1133">Transmembrane helix</keyword>
<dbReference type="EMBL" id="FRAT01000004">
    <property type="protein sequence ID" value="SHK71344.1"/>
    <property type="molecule type" value="Genomic_DNA"/>
</dbReference>
<accession>A0A1M6UQ68</accession>
<dbReference type="RefSeq" id="WP_072878889.1">
    <property type="nucleotide sequence ID" value="NZ_FOKU01000013.1"/>
</dbReference>